<comment type="catalytic activity">
    <reaction evidence="11">
        <text>a phosphate monoester + H2O = an alcohol + phosphate</text>
        <dbReference type="Rhea" id="RHEA:15017"/>
        <dbReference type="ChEBI" id="CHEBI:15377"/>
        <dbReference type="ChEBI" id="CHEBI:30879"/>
        <dbReference type="ChEBI" id="CHEBI:43474"/>
        <dbReference type="ChEBI" id="CHEBI:67140"/>
        <dbReference type="EC" id="3.1.3.1"/>
    </reaction>
</comment>
<gene>
    <name evidence="15" type="primary">LOC106812312</name>
</gene>
<keyword evidence="14" id="KW-1185">Reference proteome</keyword>
<reference evidence="15" key="1">
    <citation type="submission" date="2025-08" db="UniProtKB">
        <authorList>
            <consortium name="RefSeq"/>
        </authorList>
    </citation>
    <scope>IDENTIFICATION</scope>
</reference>
<dbReference type="InterPro" id="IPR001952">
    <property type="entry name" value="Alkaline_phosphatase"/>
</dbReference>
<sequence>MKSTTARTCLRIFIIIQAATFVVPSEDAQFWNEQTQALLNKYLQTDYNCGVAKNAILFIGDGMGLPSQFTGRVLKGQIKGKTGEEEFLEWEKWQHTGLAKTYNTDYQVPDSAATATAFLCGVKAKKGTVGLDDTLIDRGDCPSASKAEVSSIAEWAIAAGKSAGLITSARVTHASPAPLYAHSADRKWESDTAGNSECRDIARQLIEDMPGKQLNVVLGGGRSRFTPTTLADIEYPEKFGRRSDFRNLINEWTEEMTKNELQHAYVWNATQFNSIDPADVDYLLGLFEPDELPTVLNKSPAEAGNPTLAEMLRKAIQILQKNPNGYYLFVESSNIDWAHHDGQAYMATQEVLVLDDAVQVAMDMTNPSDTLLVVTADHSHVMTVAGYPKRGNPMFDNFARNSHHRAGKSFEGATEHESDPKASIRKIAEYLGRELTEDQVDLIAEATSFKKMKTNPKANYDWLPQTMYQKHRKLMRKGV</sequence>
<name>A0ABM1EHG8_PRICU</name>
<dbReference type="Gene3D" id="3.40.720.10">
    <property type="entry name" value="Alkaline Phosphatase, subunit A"/>
    <property type="match status" value="1"/>
</dbReference>
<feature type="signal peptide" evidence="12">
    <location>
        <begin position="1"/>
        <end position="24"/>
    </location>
</feature>
<evidence type="ECO:0000256" key="9">
    <source>
        <dbReference type="ARBA" id="ARBA00022842"/>
    </source>
</evidence>
<dbReference type="Pfam" id="PF00245">
    <property type="entry name" value="Alk_phosphatase"/>
    <property type="match status" value="1"/>
</dbReference>
<comment type="cofactor">
    <cofactor evidence="2">
        <name>Zn(2+)</name>
        <dbReference type="ChEBI" id="CHEBI:29105"/>
    </cofactor>
</comment>
<dbReference type="CDD" id="cd16012">
    <property type="entry name" value="ALP"/>
    <property type="match status" value="1"/>
</dbReference>
<dbReference type="Pfam" id="PF00685">
    <property type="entry name" value="Sulfotransfer_1"/>
    <property type="match status" value="1"/>
</dbReference>
<evidence type="ECO:0000313" key="14">
    <source>
        <dbReference type="Proteomes" id="UP000695022"/>
    </source>
</evidence>
<dbReference type="InterPro" id="IPR000863">
    <property type="entry name" value="Sulfotransferase_dom"/>
</dbReference>
<feature type="domain" description="Sulfotransferase" evidence="13">
    <location>
        <begin position="418"/>
        <end position="478"/>
    </location>
</feature>
<protein>
    <recommendedName>
        <fullName evidence="4 11">Alkaline phosphatase</fullName>
        <ecNumber evidence="4 11">3.1.3.1</ecNumber>
    </recommendedName>
</protein>
<keyword evidence="8 11" id="KW-0862">Zinc</keyword>
<dbReference type="InterPro" id="IPR018299">
    <property type="entry name" value="Alkaline_phosphatase_AS"/>
</dbReference>
<dbReference type="EC" id="3.1.3.1" evidence="4 11"/>
<evidence type="ECO:0000259" key="13">
    <source>
        <dbReference type="Pfam" id="PF00685"/>
    </source>
</evidence>
<evidence type="ECO:0000256" key="5">
    <source>
        <dbReference type="ARBA" id="ARBA00022553"/>
    </source>
</evidence>
<evidence type="ECO:0000256" key="3">
    <source>
        <dbReference type="ARBA" id="ARBA00005984"/>
    </source>
</evidence>
<keyword evidence="12" id="KW-0732">Signal</keyword>
<dbReference type="SUPFAM" id="SSF52540">
    <property type="entry name" value="P-loop containing nucleoside triphosphate hydrolases"/>
    <property type="match status" value="1"/>
</dbReference>
<accession>A0ABM1EHG8</accession>
<dbReference type="PROSITE" id="PS00123">
    <property type="entry name" value="ALKALINE_PHOSPHATASE"/>
    <property type="match status" value="1"/>
</dbReference>
<comment type="similarity">
    <text evidence="3 10">Belongs to the alkaline phosphatase family.</text>
</comment>
<dbReference type="PANTHER" id="PTHR11596">
    <property type="entry name" value="ALKALINE PHOSPHATASE"/>
    <property type="match status" value="1"/>
</dbReference>
<evidence type="ECO:0000256" key="6">
    <source>
        <dbReference type="ARBA" id="ARBA00022723"/>
    </source>
</evidence>
<evidence type="ECO:0000256" key="2">
    <source>
        <dbReference type="ARBA" id="ARBA00001947"/>
    </source>
</evidence>
<dbReference type="RefSeq" id="XP_014671639.1">
    <property type="nucleotide sequence ID" value="XM_014816153.1"/>
</dbReference>
<dbReference type="InterPro" id="IPR017850">
    <property type="entry name" value="Alkaline_phosphatase_core_sf"/>
</dbReference>
<dbReference type="GeneID" id="106812312"/>
<organism evidence="14 15">
    <name type="scientific">Priapulus caudatus</name>
    <name type="common">Priapulid worm</name>
    <dbReference type="NCBI Taxonomy" id="37621"/>
    <lineage>
        <taxon>Eukaryota</taxon>
        <taxon>Metazoa</taxon>
        <taxon>Ecdysozoa</taxon>
        <taxon>Scalidophora</taxon>
        <taxon>Priapulida</taxon>
        <taxon>Priapulimorpha</taxon>
        <taxon>Priapulimorphida</taxon>
        <taxon>Priapulidae</taxon>
        <taxon>Priapulus</taxon>
    </lineage>
</organism>
<evidence type="ECO:0000256" key="7">
    <source>
        <dbReference type="ARBA" id="ARBA00022801"/>
    </source>
</evidence>
<dbReference type="SUPFAM" id="SSF53649">
    <property type="entry name" value="Alkaline phosphatase-like"/>
    <property type="match status" value="1"/>
</dbReference>
<evidence type="ECO:0000313" key="15">
    <source>
        <dbReference type="RefSeq" id="XP_014671639.1"/>
    </source>
</evidence>
<evidence type="ECO:0000256" key="10">
    <source>
        <dbReference type="RuleBase" id="RU003946"/>
    </source>
</evidence>
<keyword evidence="5" id="KW-0597">Phosphoprotein</keyword>
<keyword evidence="9 11" id="KW-0460">Magnesium</keyword>
<proteinExistence type="inferred from homology"/>
<dbReference type="Proteomes" id="UP000695022">
    <property type="component" value="Unplaced"/>
</dbReference>
<evidence type="ECO:0000256" key="11">
    <source>
        <dbReference type="RuleBase" id="RU003947"/>
    </source>
</evidence>
<feature type="chain" id="PRO_5046410582" description="Alkaline phosphatase" evidence="12">
    <location>
        <begin position="25"/>
        <end position="479"/>
    </location>
</feature>
<dbReference type="SMART" id="SM00098">
    <property type="entry name" value="alkPPc"/>
    <property type="match status" value="1"/>
</dbReference>
<keyword evidence="7 11" id="KW-0378">Hydrolase</keyword>
<dbReference type="PANTHER" id="PTHR11596:SF5">
    <property type="entry name" value="ALKALINE PHOSPHATASE"/>
    <property type="match status" value="1"/>
</dbReference>
<evidence type="ECO:0000256" key="1">
    <source>
        <dbReference type="ARBA" id="ARBA00001946"/>
    </source>
</evidence>
<evidence type="ECO:0000256" key="8">
    <source>
        <dbReference type="ARBA" id="ARBA00022833"/>
    </source>
</evidence>
<dbReference type="PRINTS" id="PR00113">
    <property type="entry name" value="ALKPHPHTASE"/>
</dbReference>
<dbReference type="InterPro" id="IPR027417">
    <property type="entry name" value="P-loop_NTPase"/>
</dbReference>
<evidence type="ECO:0000256" key="12">
    <source>
        <dbReference type="SAM" id="SignalP"/>
    </source>
</evidence>
<evidence type="ECO:0000256" key="4">
    <source>
        <dbReference type="ARBA" id="ARBA00012647"/>
    </source>
</evidence>
<comment type="cofactor">
    <cofactor evidence="1">
        <name>Mg(2+)</name>
        <dbReference type="ChEBI" id="CHEBI:18420"/>
    </cofactor>
</comment>
<keyword evidence="6" id="KW-0479">Metal-binding</keyword>